<evidence type="ECO:0000313" key="2">
    <source>
        <dbReference type="Proteomes" id="UP000283509"/>
    </source>
</evidence>
<keyword evidence="2" id="KW-1185">Reference proteome</keyword>
<name>A0A3R7QT71_PENVA</name>
<gene>
    <name evidence="1" type="ORF">C7M84_004147</name>
</gene>
<reference evidence="1 2" key="1">
    <citation type="submission" date="2018-04" db="EMBL/GenBank/DDBJ databases">
        <authorList>
            <person name="Zhang X."/>
            <person name="Yuan J."/>
            <person name="Li F."/>
            <person name="Xiang J."/>
        </authorList>
    </citation>
    <scope>NUCLEOTIDE SEQUENCE [LARGE SCALE GENOMIC DNA]</scope>
    <source>
        <tissue evidence="1">Muscle</tissue>
    </source>
</reference>
<proteinExistence type="predicted"/>
<sequence>MTTPQSTIGDTEISPYIGMTTPQSTIGDTDLSLYRYDNTAVDDGDTISPYIGMTTRSRRSRHWDLSYIVDDRRHWDLSLYRYDNTAVDDRRRWDLSLYRRRSETLDLSLYRYEHRSRRSETHLSLYRYDNTTVDDRRHYLSLYRYDNTTVDDRRHISPLIGIRRSETLRSSPYLVMTHRSRRSETLKSPYTVDTPHRRFGDTGIFPLYRYDTTTSRRSETLRIFLIIGKNNRSATMETLGFASLMIGMTKQSRSRPGIFSLYVDDRRTLSISPYNSVCDNTRQSRSETLSLLYRYDNTTVDDLETWDLSLLSRYGQHHRSRSGHYLSLYRYDNTTVDDRDTEISPYTSTIGDTGISPYIGMTTPQSTIGDADDLSLYRYDKPGSRRSETQKSLPYNRYATTAAVDDTRDTEISPYIVRRSEHWVSLLISGYDNTTVDDRRHWDLSLYRYDNTAVEIGAVRQTIDGDTGISPYNRYDNTTVRRSDTLSLPISVMTTPPVFDDSIGELSLPISVMTTPQFATT</sequence>
<dbReference type="Proteomes" id="UP000283509">
    <property type="component" value="Unassembled WGS sequence"/>
</dbReference>
<dbReference type="EMBL" id="QCYY01001554">
    <property type="protein sequence ID" value="ROT77224.1"/>
    <property type="molecule type" value="Genomic_DNA"/>
</dbReference>
<protein>
    <submittedName>
        <fullName evidence="1">Uncharacterized protein</fullName>
    </submittedName>
</protein>
<accession>A0A3R7QT71</accession>
<dbReference type="AlphaFoldDB" id="A0A3R7QT71"/>
<evidence type="ECO:0000313" key="1">
    <source>
        <dbReference type="EMBL" id="ROT77224.1"/>
    </source>
</evidence>
<comment type="caution">
    <text evidence="1">The sequence shown here is derived from an EMBL/GenBank/DDBJ whole genome shotgun (WGS) entry which is preliminary data.</text>
</comment>
<reference evidence="1 2" key="2">
    <citation type="submission" date="2019-01" db="EMBL/GenBank/DDBJ databases">
        <title>The decoding of complex shrimp genome reveals the adaptation for benthos swimmer, frequently molting mechanism and breeding impact on genome.</title>
        <authorList>
            <person name="Sun Y."/>
            <person name="Gao Y."/>
            <person name="Yu Y."/>
        </authorList>
    </citation>
    <scope>NUCLEOTIDE SEQUENCE [LARGE SCALE GENOMIC DNA]</scope>
    <source>
        <tissue evidence="1">Muscle</tissue>
    </source>
</reference>
<organism evidence="1 2">
    <name type="scientific">Penaeus vannamei</name>
    <name type="common">Whiteleg shrimp</name>
    <name type="synonym">Litopenaeus vannamei</name>
    <dbReference type="NCBI Taxonomy" id="6689"/>
    <lineage>
        <taxon>Eukaryota</taxon>
        <taxon>Metazoa</taxon>
        <taxon>Ecdysozoa</taxon>
        <taxon>Arthropoda</taxon>
        <taxon>Crustacea</taxon>
        <taxon>Multicrustacea</taxon>
        <taxon>Malacostraca</taxon>
        <taxon>Eumalacostraca</taxon>
        <taxon>Eucarida</taxon>
        <taxon>Decapoda</taxon>
        <taxon>Dendrobranchiata</taxon>
        <taxon>Penaeoidea</taxon>
        <taxon>Penaeidae</taxon>
        <taxon>Penaeus</taxon>
    </lineage>
</organism>